<dbReference type="InterPro" id="IPR037185">
    <property type="entry name" value="EmrE-like"/>
</dbReference>
<name>A0A1I6DFK5_9RHOB</name>
<feature type="transmembrane region" description="Helical" evidence="7">
    <location>
        <begin position="267"/>
        <end position="285"/>
    </location>
</feature>
<comment type="subcellular location">
    <subcellularLocation>
        <location evidence="1">Membrane</location>
        <topology evidence="1">Multi-pass membrane protein</topology>
    </subcellularLocation>
</comment>
<protein>
    <submittedName>
        <fullName evidence="9">Permease of the drug/metabolite transporter (DMT) superfamily</fullName>
    </submittedName>
</protein>
<dbReference type="SUPFAM" id="SSF103481">
    <property type="entry name" value="Multidrug resistance efflux transporter EmrE"/>
    <property type="match status" value="2"/>
</dbReference>
<feature type="transmembrane region" description="Helical" evidence="7">
    <location>
        <begin position="99"/>
        <end position="116"/>
    </location>
</feature>
<accession>A0A1I6DFK5</accession>
<feature type="transmembrane region" description="Helical" evidence="7">
    <location>
        <begin position="128"/>
        <end position="146"/>
    </location>
</feature>
<dbReference type="Proteomes" id="UP000199302">
    <property type="component" value="Unassembled WGS sequence"/>
</dbReference>
<comment type="similarity">
    <text evidence="2">Belongs to the drug/metabolite transporter (DMT) superfamily. 10 TMS drug/metabolite exporter (DME) (TC 2.A.7.3) family.</text>
</comment>
<evidence type="ECO:0000256" key="4">
    <source>
        <dbReference type="ARBA" id="ARBA00022989"/>
    </source>
</evidence>
<dbReference type="STRING" id="871652.SAMN04515673_103148"/>
<feature type="transmembrane region" description="Helical" evidence="7">
    <location>
        <begin position="152"/>
        <end position="171"/>
    </location>
</feature>
<reference evidence="9 10" key="1">
    <citation type="submission" date="2016-10" db="EMBL/GenBank/DDBJ databases">
        <authorList>
            <person name="de Groot N.N."/>
        </authorList>
    </citation>
    <scope>NUCLEOTIDE SEQUENCE [LARGE SCALE GENOMIC DNA]</scope>
    <source>
        <strain evidence="10">KMM 9023,NRIC 0796,JCM 17311,KCTC 23692</strain>
    </source>
</reference>
<proteinExistence type="inferred from homology"/>
<dbReference type="PANTHER" id="PTHR22911:SF6">
    <property type="entry name" value="SOLUTE CARRIER FAMILY 35 MEMBER G1"/>
    <property type="match status" value="1"/>
</dbReference>
<feature type="transmembrane region" description="Helical" evidence="7">
    <location>
        <begin position="242"/>
        <end position="261"/>
    </location>
</feature>
<keyword evidence="4 7" id="KW-1133">Transmembrane helix</keyword>
<feature type="transmembrane region" description="Helical" evidence="7">
    <location>
        <begin position="183"/>
        <end position="201"/>
    </location>
</feature>
<gene>
    <name evidence="9" type="ORF">SAMN04515673_103148</name>
</gene>
<organism evidence="9 10">
    <name type="scientific">Poseidonocella sedimentorum</name>
    <dbReference type="NCBI Taxonomy" id="871652"/>
    <lineage>
        <taxon>Bacteria</taxon>
        <taxon>Pseudomonadati</taxon>
        <taxon>Pseudomonadota</taxon>
        <taxon>Alphaproteobacteria</taxon>
        <taxon>Rhodobacterales</taxon>
        <taxon>Roseobacteraceae</taxon>
        <taxon>Poseidonocella</taxon>
    </lineage>
</organism>
<feature type="transmembrane region" description="Helical" evidence="7">
    <location>
        <begin position="42"/>
        <end position="61"/>
    </location>
</feature>
<dbReference type="Pfam" id="PF00892">
    <property type="entry name" value="EamA"/>
    <property type="match status" value="2"/>
</dbReference>
<feature type="domain" description="EamA" evidence="8">
    <location>
        <begin position="12"/>
        <end position="143"/>
    </location>
</feature>
<feature type="transmembrane region" description="Helical" evidence="7">
    <location>
        <begin position="73"/>
        <end position="93"/>
    </location>
</feature>
<evidence type="ECO:0000256" key="2">
    <source>
        <dbReference type="ARBA" id="ARBA00009853"/>
    </source>
</evidence>
<keyword evidence="10" id="KW-1185">Reference proteome</keyword>
<evidence type="ECO:0000256" key="3">
    <source>
        <dbReference type="ARBA" id="ARBA00022692"/>
    </source>
</evidence>
<feature type="domain" description="EamA" evidence="8">
    <location>
        <begin position="153"/>
        <end position="284"/>
    </location>
</feature>
<feature type="transmembrane region" description="Helical" evidence="7">
    <location>
        <begin position="213"/>
        <end position="230"/>
    </location>
</feature>
<dbReference type="RefSeq" id="WP_092077949.1">
    <property type="nucleotide sequence ID" value="NZ_FOYI01000003.1"/>
</dbReference>
<dbReference type="InterPro" id="IPR000620">
    <property type="entry name" value="EamA_dom"/>
</dbReference>
<feature type="region of interest" description="Disordered" evidence="6">
    <location>
        <begin position="293"/>
        <end position="330"/>
    </location>
</feature>
<dbReference type="OrthoDB" id="7818056at2"/>
<keyword evidence="5 7" id="KW-0472">Membrane</keyword>
<evidence type="ECO:0000256" key="6">
    <source>
        <dbReference type="SAM" id="MobiDB-lite"/>
    </source>
</evidence>
<evidence type="ECO:0000259" key="8">
    <source>
        <dbReference type="Pfam" id="PF00892"/>
    </source>
</evidence>
<evidence type="ECO:0000256" key="1">
    <source>
        <dbReference type="ARBA" id="ARBA00004141"/>
    </source>
</evidence>
<dbReference type="GO" id="GO:0016020">
    <property type="term" value="C:membrane"/>
    <property type="evidence" value="ECO:0007669"/>
    <property type="project" value="UniProtKB-SubCell"/>
</dbReference>
<evidence type="ECO:0000256" key="7">
    <source>
        <dbReference type="SAM" id="Phobius"/>
    </source>
</evidence>
<evidence type="ECO:0000313" key="9">
    <source>
        <dbReference type="EMBL" id="SFR04280.1"/>
    </source>
</evidence>
<sequence length="350" mass="37498">MKITTNSATLVGVLLVAIYTVVMSAADGVTKLFAGAYAAPQLFFFSGALVAILCVVVSALSRAPSQALRTAQPWAMALRASMTVVAAVCFYYAFGHIPLAEVFIFIGIMPILAGLLARPMLNERVSPLTWIALAAGAIGVVCLFPEGVLGIGFGHVMALLACLSGTVSMILARYIGARENRPLALVFYPNLALCLVMGMVLPLVYQPMALQDFGWAALYATLLFAGRYLVVHALNLMSAHTVMALVNMQFVWMVLIGAAFFDEKPGVNVFVGAAIVIASGLLIIYDQARRSRRSAGPNAPANLPYPPRSRDGSALGGADWGFKEKSSSHNRTNWWRLDSLSQNARQSAPR</sequence>
<dbReference type="PANTHER" id="PTHR22911">
    <property type="entry name" value="ACYL-MALONYL CONDENSING ENZYME-RELATED"/>
    <property type="match status" value="1"/>
</dbReference>
<evidence type="ECO:0000313" key="10">
    <source>
        <dbReference type="Proteomes" id="UP000199302"/>
    </source>
</evidence>
<keyword evidence="3 7" id="KW-0812">Transmembrane</keyword>
<evidence type="ECO:0000256" key="5">
    <source>
        <dbReference type="ARBA" id="ARBA00023136"/>
    </source>
</evidence>
<dbReference type="EMBL" id="FOYI01000003">
    <property type="protein sequence ID" value="SFR04280.1"/>
    <property type="molecule type" value="Genomic_DNA"/>
</dbReference>
<dbReference type="AlphaFoldDB" id="A0A1I6DFK5"/>